<keyword evidence="2" id="KW-1185">Reference proteome</keyword>
<evidence type="ECO:0008006" key="3">
    <source>
        <dbReference type="Google" id="ProtNLM"/>
    </source>
</evidence>
<dbReference type="AlphaFoldDB" id="A0A6A0B776"/>
<reference evidence="1 2" key="1">
    <citation type="submission" date="2020-02" db="EMBL/GenBank/DDBJ databases">
        <title>Draft genome sequence of Lactococcus sp. Hs20B0-1.</title>
        <authorList>
            <person name="Noda S."/>
            <person name="Yuki M."/>
            <person name="Ohkuma M."/>
        </authorList>
    </citation>
    <scope>NUCLEOTIDE SEQUENCE [LARGE SCALE GENOMIC DNA]</scope>
    <source>
        <strain evidence="1 2">Hs20B0-1</strain>
    </source>
</reference>
<name>A0A6A0B776_9LACT</name>
<comment type="caution">
    <text evidence="1">The sequence shown here is derived from an EMBL/GenBank/DDBJ whole genome shotgun (WGS) entry which is preliminary data.</text>
</comment>
<dbReference type="EMBL" id="BLLH01000002">
    <property type="protein sequence ID" value="GFH40164.1"/>
    <property type="molecule type" value="Genomic_DNA"/>
</dbReference>
<accession>A0A6A0B776</accession>
<proteinExistence type="predicted"/>
<sequence length="326" mass="38008">MEMIETLETYRKGKSIPVSRLDTVGITRSKYYRLLKEPSGLSFEDFVNLGMMFNVTPNELQRIIYVIPTVDTFKGEQNPYEKYDIIVVLQIAAYATILEKDEALEIYENITKNKYVSETFPLMVDLIKIYQLQTTDYEVNQKKIAKSMSSLFDKLMKREEWSAFEVTLLYSLSFVQDAEESIPFKKMLRELNKLYKVQNDDLLTIRTVTTLRLSLFEIEIANRDSAEIITAYNALQHARHNENVIYVAFMQRMAQTIYLYLQGDMPASTDNVRKLEESMDFILDYKMPRTFGPAILNGIHDIFAQIDAWRSDLGVDETYDLLAQEK</sequence>
<dbReference type="RefSeq" id="WP_172355452.1">
    <property type="nucleotide sequence ID" value="NZ_BLLH01000002.1"/>
</dbReference>
<gene>
    <name evidence="1" type="ORF">Hs20B_05620</name>
</gene>
<evidence type="ECO:0000313" key="1">
    <source>
        <dbReference type="EMBL" id="GFH40164.1"/>
    </source>
</evidence>
<protein>
    <recommendedName>
        <fullName evidence="3">Transcriptional regulator</fullName>
    </recommendedName>
</protein>
<organism evidence="1 2">
    <name type="scientific">Pseudolactococcus insecticola</name>
    <dbReference type="NCBI Taxonomy" id="2709158"/>
    <lineage>
        <taxon>Bacteria</taxon>
        <taxon>Bacillati</taxon>
        <taxon>Bacillota</taxon>
        <taxon>Bacilli</taxon>
        <taxon>Lactobacillales</taxon>
        <taxon>Streptococcaceae</taxon>
        <taxon>Pseudolactococcus</taxon>
    </lineage>
</organism>
<dbReference type="Proteomes" id="UP000475928">
    <property type="component" value="Unassembled WGS sequence"/>
</dbReference>
<evidence type="ECO:0000313" key="2">
    <source>
        <dbReference type="Proteomes" id="UP000475928"/>
    </source>
</evidence>